<dbReference type="Proteomes" id="UP001549921">
    <property type="component" value="Unassembled WGS sequence"/>
</dbReference>
<feature type="compositionally biased region" description="Low complexity" evidence="2">
    <location>
        <begin position="564"/>
        <end position="574"/>
    </location>
</feature>
<feature type="compositionally biased region" description="Basic and acidic residues" evidence="2">
    <location>
        <begin position="621"/>
        <end position="654"/>
    </location>
</feature>
<dbReference type="SUPFAM" id="SSF53098">
    <property type="entry name" value="Ribonuclease H-like"/>
    <property type="match status" value="1"/>
</dbReference>
<name>A0ABD0TC64_LOXSC</name>
<comment type="similarity">
    <text evidence="1">Belongs to the CAF1 family.</text>
</comment>
<feature type="compositionally biased region" description="Polar residues" evidence="2">
    <location>
        <begin position="513"/>
        <end position="534"/>
    </location>
</feature>
<accession>A0ABD0TC64</accession>
<gene>
    <name evidence="4" type="ORF">ABMA28_014744</name>
</gene>
<dbReference type="PANTHER" id="PTHR15092">
    <property type="entry name" value="POLY A -SPECIFIC RIBONUCLEASE/TARGET OF EGR1, MEMBER 1"/>
    <property type="match status" value="1"/>
</dbReference>
<protein>
    <recommendedName>
        <fullName evidence="3">Poly(A)-specific ribonuclease RNA-binding domain-containing protein</fullName>
    </recommendedName>
</protein>
<feature type="compositionally biased region" description="Low complexity" evidence="2">
    <location>
        <begin position="535"/>
        <end position="558"/>
    </location>
</feature>
<dbReference type="Gene3D" id="3.30.70.330">
    <property type="match status" value="1"/>
</dbReference>
<evidence type="ECO:0000259" key="3">
    <source>
        <dbReference type="Pfam" id="PF08675"/>
    </source>
</evidence>
<dbReference type="AlphaFoldDB" id="A0ABD0TC64"/>
<sequence>MEVTRKNFKEALPLVEDSIKKADFLVIDAEFTGLINGRDVSMFDSPSEYYSRLLNGSSEFLLIQYGLCAFYWDHKKRHYMNDAYNFYLFPRGRPGPEKMFLCQSSSLDFLAAQGFDFNKLIREGISYMTEPTETRLRELLTERQKTYASEKDVINIPEENKQQIEDICKRVRKFLDSNDSDELEIDRCNAFIRRLLFQELGTRFKDEAFVETKVLENKNRVLKVSRIKSSDETKDRDTQKKEKEWEEFEDAVGFSKVARMISQSEKLVIGHNMLLDVLHTLNHFFQPLPEDYESFKEFTHCMFPRLLDTKYMSSLPPFKDKVNSSVLQHLFTTLAEEPFSLPKAESKDGRGYSQTEDKHHEAGYDAYVTGLCFLAMYAHLSKMRGETSGRLAEPDCAVLKPFVNKLFLAKTAHQDSPYMNFNGADPSPPRDHVFHLTFPKEWLRNDINQLFSPFGPVTVQFIDDTTAIIALSRREQARDVMRALSHNARAKLVPYAKYKHALAKFHERRQKSPVKQLSTTPDTKARQGLSTTVVSSPQSQQPSQQLQQLQQQQQQQLPVKVVRARSSSVSSPAPTQTTRKRTSSGVFQVDDAEPPPKKPELARSNSDGSRKKPEVLSNGRRKTEADGDKNRHKDKAKQRETDKHIEIFDSEAKGKTVAAFKESDSWD</sequence>
<dbReference type="InterPro" id="IPR036397">
    <property type="entry name" value="RNaseH_sf"/>
</dbReference>
<dbReference type="EMBL" id="JBEDNZ010000006">
    <property type="protein sequence ID" value="KAL0840951.1"/>
    <property type="molecule type" value="Genomic_DNA"/>
</dbReference>
<dbReference type="InterPro" id="IPR014789">
    <property type="entry name" value="PolyA-riboNase_RNA-binding"/>
</dbReference>
<dbReference type="InterPro" id="IPR034042">
    <property type="entry name" value="PARN_R3H"/>
</dbReference>
<evidence type="ECO:0000256" key="2">
    <source>
        <dbReference type="SAM" id="MobiDB-lite"/>
    </source>
</evidence>
<dbReference type="CDD" id="cd02637">
    <property type="entry name" value="R3H_PARN"/>
    <property type="match status" value="1"/>
</dbReference>
<dbReference type="PANTHER" id="PTHR15092:SF44">
    <property type="entry name" value="POLY(A)-SPECIFIC RIBONUCLEASE PARN"/>
    <property type="match status" value="1"/>
</dbReference>
<dbReference type="SUPFAM" id="SSF82708">
    <property type="entry name" value="R3H domain"/>
    <property type="match status" value="1"/>
</dbReference>
<dbReference type="Pfam" id="PF04857">
    <property type="entry name" value="CAF1"/>
    <property type="match status" value="1"/>
</dbReference>
<dbReference type="Pfam" id="PF08675">
    <property type="entry name" value="RNA_bind"/>
    <property type="match status" value="1"/>
</dbReference>
<reference evidence="4 5" key="1">
    <citation type="submission" date="2024-06" db="EMBL/GenBank/DDBJ databases">
        <title>A chromosome-level genome assembly of beet webworm, Loxostege sticticalis.</title>
        <authorList>
            <person name="Zhang Y."/>
        </authorList>
    </citation>
    <scope>NUCLEOTIDE SEQUENCE [LARGE SCALE GENOMIC DNA]</scope>
    <source>
        <strain evidence="4">AQ028</strain>
        <tissue evidence="4">Male pupae</tissue>
    </source>
</reference>
<feature type="region of interest" description="Disordered" evidence="2">
    <location>
        <begin position="507"/>
        <end position="667"/>
    </location>
</feature>
<comment type="caution">
    <text evidence="4">The sequence shown here is derived from an EMBL/GenBank/DDBJ whole genome shotgun (WGS) entry which is preliminary data.</text>
</comment>
<dbReference type="Gene3D" id="3.30.420.10">
    <property type="entry name" value="Ribonuclease H-like superfamily/Ribonuclease H"/>
    <property type="match status" value="2"/>
</dbReference>
<evidence type="ECO:0000313" key="4">
    <source>
        <dbReference type="EMBL" id="KAL0840951.1"/>
    </source>
</evidence>
<dbReference type="SUPFAM" id="SSF54928">
    <property type="entry name" value="RNA-binding domain, RBD"/>
    <property type="match status" value="1"/>
</dbReference>
<feature type="domain" description="Poly(A)-specific ribonuclease RNA-binding" evidence="3">
    <location>
        <begin position="423"/>
        <end position="500"/>
    </location>
</feature>
<dbReference type="InterPro" id="IPR035979">
    <property type="entry name" value="RBD_domain_sf"/>
</dbReference>
<proteinExistence type="inferred from homology"/>
<organism evidence="4 5">
    <name type="scientific">Loxostege sticticalis</name>
    <name type="common">Beet webworm moth</name>
    <dbReference type="NCBI Taxonomy" id="481309"/>
    <lineage>
        <taxon>Eukaryota</taxon>
        <taxon>Metazoa</taxon>
        <taxon>Ecdysozoa</taxon>
        <taxon>Arthropoda</taxon>
        <taxon>Hexapoda</taxon>
        <taxon>Insecta</taxon>
        <taxon>Pterygota</taxon>
        <taxon>Neoptera</taxon>
        <taxon>Endopterygota</taxon>
        <taxon>Lepidoptera</taxon>
        <taxon>Glossata</taxon>
        <taxon>Ditrysia</taxon>
        <taxon>Pyraloidea</taxon>
        <taxon>Crambidae</taxon>
        <taxon>Pyraustinae</taxon>
        <taxon>Loxostege</taxon>
    </lineage>
</organism>
<dbReference type="CDD" id="cd12428">
    <property type="entry name" value="RRM_PARN"/>
    <property type="match status" value="1"/>
</dbReference>
<dbReference type="InterPro" id="IPR012677">
    <property type="entry name" value="Nucleotide-bd_a/b_plait_sf"/>
</dbReference>
<dbReference type="InterPro" id="IPR051181">
    <property type="entry name" value="CAF1_poly(A)_ribonucleases"/>
</dbReference>
<evidence type="ECO:0000313" key="5">
    <source>
        <dbReference type="Proteomes" id="UP001549921"/>
    </source>
</evidence>
<dbReference type="InterPro" id="IPR036867">
    <property type="entry name" value="R3H_dom_sf"/>
</dbReference>
<dbReference type="InterPro" id="IPR012337">
    <property type="entry name" value="RNaseH-like_sf"/>
</dbReference>
<dbReference type="InterPro" id="IPR006941">
    <property type="entry name" value="RNase_CAF1"/>
</dbReference>
<evidence type="ECO:0000256" key="1">
    <source>
        <dbReference type="ARBA" id="ARBA00008372"/>
    </source>
</evidence>